<feature type="transmembrane region" description="Helical" evidence="1">
    <location>
        <begin position="146"/>
        <end position="164"/>
    </location>
</feature>
<keyword evidence="1" id="KW-1133">Transmembrane helix</keyword>
<feature type="transmembrane region" description="Helical" evidence="1">
    <location>
        <begin position="81"/>
        <end position="100"/>
    </location>
</feature>
<dbReference type="EMBL" id="CAMXCT020006734">
    <property type="protein sequence ID" value="CAL1172562.1"/>
    <property type="molecule type" value="Genomic_DNA"/>
</dbReference>
<feature type="transmembrane region" description="Helical" evidence="1">
    <location>
        <begin position="372"/>
        <end position="394"/>
    </location>
</feature>
<keyword evidence="1" id="KW-0812">Transmembrane</keyword>
<feature type="transmembrane region" description="Helical" evidence="1">
    <location>
        <begin position="347"/>
        <end position="367"/>
    </location>
</feature>
<sequence>MAENAVEMRPVPQELKRGKRNLLLGVVSVFALMNTMSGTFVQVFFSENYGVGCVVAIVGNAIAPLGLKLMKRLGGSLSPKLSLLASTGAMLFGLGMALFIDSLLVMIWGFTTTTASVTCCLQYIQDMFSMLKASDGEKAQWTAQRTIFPVVGALAGFLLGPCFFNNLWQSQAAGLFVMTLMLPLLLQLPNPASTYQAPSAWSFKDLKSPNMRLCFACLLLQVTRNICRETLWGPSITNRGLDPTFGFPLDIWCWAQLNFLAVFGGVVGTVMSQSLQAQPTNRFFIVMLAFLCWPLFVMEIRCESFKSLMMSTFCAATLRHLSTPLMWKLFDGIISSEEIGLLVQASAYFEIVLGFVVPITSGILGFYGFGNIFLTAICCLLLLMLALMVTWWFIVVHPVPQEVQIHGEVNLKKHVQRLVAASKYRDVPKTQRSYAVRVTGPGKVAGKYERMGAHAGMPLYQGEQGQKILYDPGSGRWRMVLSDEDCPFTAAVQPGVEEPPRGGWEAPEESWGLLPVEIFKAAVSSVRPVPNCSRGHSLKPDKRTGHSCDLCGKSGTDYRCPEGTCDYDLCASCYAQSLESAETEAKGITEEQLSELLSKLQGQDPVTGASVVFRRRDKADLGTEWPKIAPRLGHAQELWLEGLEKLKAKLQEDAGFSMGRVLETNHPYDAKRFSWRKEVNLNGADALEVFFHSRSSTLDQKARFKIFSGGLRRMCAGKFSRVEVAVPGSSDKVWGTVLERDEAAGKWIVHLDTEVRPSQSEETSWPAVGEELEAKSNGLWHRATVAEIGEDGTYLVDWFDRDEKDRKKTKKELRKPVERPFDHRSLEDIPRFSTFQGKLCKAICLEQPVTKHVRFAAGTTEVDEQGVGRMVGDEIAEFALDLSSPLAPLSIASFAGPGPAQEGGVGVGWYLDLCATLGGPSKAQLSKVFDCLGGGESKISDQAAIIQACFQNLEEVQQRLNSDVRKMRDITLVFTNSCSSNKVNLLPDAHVKPLGQQF</sequence>
<gene>
    <name evidence="2" type="ORF">C1SCF055_LOCUS43702</name>
</gene>
<keyword evidence="1" id="KW-0472">Membrane</keyword>
<dbReference type="EMBL" id="CAMXCT010006734">
    <property type="protein sequence ID" value="CAI4019187.1"/>
    <property type="molecule type" value="Genomic_DNA"/>
</dbReference>
<dbReference type="AlphaFoldDB" id="A0A9P1GQT7"/>
<feature type="transmembrane region" description="Helical" evidence="1">
    <location>
        <begin position="21"/>
        <end position="43"/>
    </location>
</feature>
<dbReference type="OrthoDB" id="417094at2759"/>
<feature type="transmembrane region" description="Helical" evidence="1">
    <location>
        <begin position="251"/>
        <end position="271"/>
    </location>
</feature>
<proteinExistence type="predicted"/>
<dbReference type="Proteomes" id="UP001152797">
    <property type="component" value="Unassembled WGS sequence"/>
</dbReference>
<protein>
    <submittedName>
        <fullName evidence="2">Uncharacterized protein</fullName>
    </submittedName>
</protein>
<feature type="transmembrane region" description="Helical" evidence="1">
    <location>
        <begin position="170"/>
        <end position="188"/>
    </location>
</feature>
<evidence type="ECO:0000256" key="1">
    <source>
        <dbReference type="SAM" id="Phobius"/>
    </source>
</evidence>
<accession>A0A9P1GQT7</accession>
<feature type="transmembrane region" description="Helical" evidence="1">
    <location>
        <begin position="283"/>
        <end position="300"/>
    </location>
</feature>
<organism evidence="2">
    <name type="scientific">Cladocopium goreaui</name>
    <dbReference type="NCBI Taxonomy" id="2562237"/>
    <lineage>
        <taxon>Eukaryota</taxon>
        <taxon>Sar</taxon>
        <taxon>Alveolata</taxon>
        <taxon>Dinophyceae</taxon>
        <taxon>Suessiales</taxon>
        <taxon>Symbiodiniaceae</taxon>
        <taxon>Cladocopium</taxon>
    </lineage>
</organism>
<reference evidence="2" key="1">
    <citation type="submission" date="2022-10" db="EMBL/GenBank/DDBJ databases">
        <authorList>
            <person name="Chen Y."/>
            <person name="Dougan E. K."/>
            <person name="Chan C."/>
            <person name="Rhodes N."/>
            <person name="Thang M."/>
        </authorList>
    </citation>
    <scope>NUCLEOTIDE SEQUENCE</scope>
</reference>
<evidence type="ECO:0000313" key="2">
    <source>
        <dbReference type="EMBL" id="CAI4019187.1"/>
    </source>
</evidence>
<evidence type="ECO:0000313" key="4">
    <source>
        <dbReference type="Proteomes" id="UP001152797"/>
    </source>
</evidence>
<feature type="transmembrane region" description="Helical" evidence="1">
    <location>
        <begin position="49"/>
        <end position="69"/>
    </location>
</feature>
<name>A0A9P1GQT7_9DINO</name>
<reference evidence="3 4" key="2">
    <citation type="submission" date="2024-05" db="EMBL/GenBank/DDBJ databases">
        <authorList>
            <person name="Chen Y."/>
            <person name="Shah S."/>
            <person name="Dougan E. K."/>
            <person name="Thang M."/>
            <person name="Chan C."/>
        </authorList>
    </citation>
    <scope>NUCLEOTIDE SEQUENCE [LARGE SCALE GENOMIC DNA]</scope>
</reference>
<keyword evidence="4" id="KW-1185">Reference proteome</keyword>
<evidence type="ECO:0000313" key="3">
    <source>
        <dbReference type="EMBL" id="CAL4806499.1"/>
    </source>
</evidence>
<dbReference type="EMBL" id="CAMXCT030006734">
    <property type="protein sequence ID" value="CAL4806499.1"/>
    <property type="molecule type" value="Genomic_DNA"/>
</dbReference>
<comment type="caution">
    <text evidence="2">The sequence shown here is derived from an EMBL/GenBank/DDBJ whole genome shotgun (WGS) entry which is preliminary data.</text>
</comment>